<dbReference type="InterPro" id="IPR013175">
    <property type="entry name" value="INO80_su_Ies4"/>
</dbReference>
<accession>A0A8H6C0C1</accession>
<dbReference type="GO" id="GO:0006338">
    <property type="term" value="P:chromatin remodeling"/>
    <property type="evidence" value="ECO:0007669"/>
    <property type="project" value="InterPro"/>
</dbReference>
<dbReference type="Proteomes" id="UP000536275">
    <property type="component" value="Unassembled WGS sequence"/>
</dbReference>
<dbReference type="AlphaFoldDB" id="A0A8H6C0C1"/>
<protein>
    <submittedName>
        <fullName evidence="2">INO80 complex subunit Ies4 family protein</fullName>
    </submittedName>
</protein>
<dbReference type="Pfam" id="PF08193">
    <property type="entry name" value="INO80_Ies4"/>
    <property type="match status" value="1"/>
</dbReference>
<sequence>MAPPKRFWARLKLSPKFLGTLPEFPAYISKSRLKKLAQEERRSGTTSMTTSQRSSPAPEGGASATGPTISNYKVNVGLKEGSTSGLTINSITSGQYSLDKSGKPAKRWVKKPRSFKTFTGFKVTCVSFKPEHGPETKETQKTEEKEVISNTSTNGTTTPGNTPAVSLAPNNE</sequence>
<reference evidence="2 3" key="1">
    <citation type="submission" date="2020-03" db="EMBL/GenBank/DDBJ databases">
        <title>FDA dAtabase for Regulatory Grade micrObial Sequences (FDA-ARGOS): Supporting development and validation of Infectious Disease Dx tests.</title>
        <authorList>
            <person name="Campos J."/>
            <person name="Goldberg B."/>
            <person name="Tallon L."/>
            <person name="Sadzewicz L."/>
            <person name="Vavikolanu K."/>
            <person name="Mehta A."/>
            <person name="Aluvathingal J."/>
            <person name="Nadendla S."/>
            <person name="Nandy P."/>
            <person name="Geyer C."/>
            <person name="Yan Y."/>
            <person name="Sichtig H."/>
        </authorList>
    </citation>
    <scope>NUCLEOTIDE SEQUENCE [LARGE SCALE GENOMIC DNA]</scope>
    <source>
        <strain evidence="2 3">FDAARGOS_656</strain>
    </source>
</reference>
<feature type="compositionally biased region" description="Polar residues" evidence="1">
    <location>
        <begin position="83"/>
        <end position="98"/>
    </location>
</feature>
<evidence type="ECO:0000313" key="2">
    <source>
        <dbReference type="EMBL" id="KAF6070415.1"/>
    </source>
</evidence>
<gene>
    <name evidence="2" type="ORF">FOB64_002481</name>
</gene>
<organism evidence="2 3">
    <name type="scientific">Candida albicans</name>
    <name type="common">Yeast</name>
    <dbReference type="NCBI Taxonomy" id="5476"/>
    <lineage>
        <taxon>Eukaryota</taxon>
        <taxon>Fungi</taxon>
        <taxon>Dikarya</taxon>
        <taxon>Ascomycota</taxon>
        <taxon>Saccharomycotina</taxon>
        <taxon>Pichiomycetes</taxon>
        <taxon>Debaryomycetaceae</taxon>
        <taxon>Candida/Lodderomyces clade</taxon>
        <taxon>Candida</taxon>
    </lineage>
</organism>
<dbReference type="PANTHER" id="PTHR28061:SF1">
    <property type="entry name" value="INO80 COMPLEX SUBUNIT 4"/>
    <property type="match status" value="1"/>
</dbReference>
<dbReference type="EMBL" id="JABWAD010000027">
    <property type="protein sequence ID" value="KAF6070415.1"/>
    <property type="molecule type" value="Genomic_DNA"/>
</dbReference>
<dbReference type="GO" id="GO:0031011">
    <property type="term" value="C:Ino80 complex"/>
    <property type="evidence" value="ECO:0007669"/>
    <property type="project" value="InterPro"/>
</dbReference>
<feature type="compositionally biased region" description="Low complexity" evidence="1">
    <location>
        <begin position="149"/>
        <end position="163"/>
    </location>
</feature>
<feature type="compositionally biased region" description="Polar residues" evidence="1">
    <location>
        <begin position="44"/>
        <end position="55"/>
    </location>
</feature>
<feature type="region of interest" description="Disordered" evidence="1">
    <location>
        <begin position="35"/>
        <end position="70"/>
    </location>
</feature>
<feature type="compositionally biased region" description="Basic and acidic residues" evidence="1">
    <location>
        <begin position="129"/>
        <end position="147"/>
    </location>
</feature>
<proteinExistence type="predicted"/>
<feature type="region of interest" description="Disordered" evidence="1">
    <location>
        <begin position="128"/>
        <end position="172"/>
    </location>
</feature>
<dbReference type="PANTHER" id="PTHR28061">
    <property type="entry name" value="INO EIGHTY SUBUNIT 4"/>
    <property type="match status" value="1"/>
</dbReference>
<feature type="region of interest" description="Disordered" evidence="1">
    <location>
        <begin position="83"/>
        <end position="107"/>
    </location>
</feature>
<evidence type="ECO:0000256" key="1">
    <source>
        <dbReference type="SAM" id="MobiDB-lite"/>
    </source>
</evidence>
<comment type="caution">
    <text evidence="2">The sequence shown here is derived from an EMBL/GenBank/DDBJ whole genome shotgun (WGS) entry which is preliminary data.</text>
</comment>
<name>A0A8H6C0C1_CANAX</name>
<evidence type="ECO:0000313" key="3">
    <source>
        <dbReference type="Proteomes" id="UP000536275"/>
    </source>
</evidence>